<dbReference type="PROSITE" id="PS50048">
    <property type="entry name" value="ZN2_CY6_FUNGAL_2"/>
    <property type="match status" value="1"/>
</dbReference>
<dbReference type="GO" id="GO:0008270">
    <property type="term" value="F:zinc ion binding"/>
    <property type="evidence" value="ECO:0007669"/>
    <property type="project" value="InterPro"/>
</dbReference>
<evidence type="ECO:0000256" key="2">
    <source>
        <dbReference type="ARBA" id="ARBA00023125"/>
    </source>
</evidence>
<accession>A0A443HXM9</accession>
<keyword evidence="2" id="KW-0238">DNA-binding</keyword>
<comment type="caution">
    <text evidence="6">The sequence shown here is derived from an EMBL/GenBank/DDBJ whole genome shotgun (WGS) entry which is preliminary data.</text>
</comment>
<dbReference type="EMBL" id="RCNU01000003">
    <property type="protein sequence ID" value="RWQ96586.1"/>
    <property type="molecule type" value="Genomic_DNA"/>
</dbReference>
<organism evidence="6 7">
    <name type="scientific">Byssochlamys spectabilis</name>
    <name type="common">Paecilomyces variotii</name>
    <dbReference type="NCBI Taxonomy" id="264951"/>
    <lineage>
        <taxon>Eukaryota</taxon>
        <taxon>Fungi</taxon>
        <taxon>Dikarya</taxon>
        <taxon>Ascomycota</taxon>
        <taxon>Pezizomycotina</taxon>
        <taxon>Eurotiomycetes</taxon>
        <taxon>Eurotiomycetidae</taxon>
        <taxon>Eurotiales</taxon>
        <taxon>Thermoascaceae</taxon>
        <taxon>Paecilomyces</taxon>
    </lineage>
</organism>
<dbReference type="CDD" id="cd00067">
    <property type="entry name" value="GAL4"/>
    <property type="match status" value="1"/>
</dbReference>
<dbReference type="SUPFAM" id="SSF57701">
    <property type="entry name" value="Zn2/Cys6 DNA-binding domain"/>
    <property type="match status" value="1"/>
</dbReference>
<dbReference type="InterPro" id="IPR036864">
    <property type="entry name" value="Zn2-C6_fun-type_DNA-bd_sf"/>
</dbReference>
<evidence type="ECO:0000256" key="1">
    <source>
        <dbReference type="ARBA" id="ARBA00023015"/>
    </source>
</evidence>
<protein>
    <recommendedName>
        <fullName evidence="5">Zn(2)-C6 fungal-type domain-containing protein</fullName>
    </recommendedName>
</protein>
<feature type="domain" description="Zn(2)-C6 fungal-type" evidence="5">
    <location>
        <begin position="22"/>
        <end position="52"/>
    </location>
</feature>
<dbReference type="GO" id="GO:0045944">
    <property type="term" value="P:positive regulation of transcription by RNA polymerase II"/>
    <property type="evidence" value="ECO:0007669"/>
    <property type="project" value="TreeGrafter"/>
</dbReference>
<dbReference type="RefSeq" id="XP_028486231.1">
    <property type="nucleotide sequence ID" value="XM_028626053.1"/>
</dbReference>
<dbReference type="Gene3D" id="4.10.240.10">
    <property type="entry name" value="Zn(2)-C6 fungal-type DNA-binding domain"/>
    <property type="match status" value="1"/>
</dbReference>
<keyword evidence="1" id="KW-0805">Transcription regulation</keyword>
<name>A0A443HXM9_BYSSP</name>
<gene>
    <name evidence="6" type="ORF">C8Q69DRAFT_198389</name>
</gene>
<evidence type="ECO:0000259" key="5">
    <source>
        <dbReference type="PROSITE" id="PS50048"/>
    </source>
</evidence>
<dbReference type="SMART" id="SM00066">
    <property type="entry name" value="GAL4"/>
    <property type="match status" value="1"/>
</dbReference>
<proteinExistence type="predicted"/>
<dbReference type="PANTHER" id="PTHR37534:SF9">
    <property type="entry name" value="ZN(II)2CYS6 TRANSCRIPTION FACTOR (EUROFUNG)"/>
    <property type="match status" value="1"/>
</dbReference>
<evidence type="ECO:0000313" key="6">
    <source>
        <dbReference type="EMBL" id="RWQ96586.1"/>
    </source>
</evidence>
<dbReference type="InterPro" id="IPR001138">
    <property type="entry name" value="Zn2Cys6_DnaBD"/>
</dbReference>
<keyword evidence="7" id="KW-1185">Reference proteome</keyword>
<evidence type="ECO:0000256" key="3">
    <source>
        <dbReference type="ARBA" id="ARBA00023163"/>
    </source>
</evidence>
<dbReference type="Pfam" id="PF00172">
    <property type="entry name" value="Zn_clus"/>
    <property type="match status" value="1"/>
</dbReference>
<dbReference type="PANTHER" id="PTHR37534">
    <property type="entry name" value="TRANSCRIPTIONAL ACTIVATOR PROTEIN UGA3"/>
    <property type="match status" value="1"/>
</dbReference>
<reference evidence="6 7" key="1">
    <citation type="journal article" date="2018" name="Front. Microbiol.">
        <title>Genomic and genetic insights into a cosmopolitan fungus, Paecilomyces variotii (Eurotiales).</title>
        <authorList>
            <person name="Urquhart A.S."/>
            <person name="Mondo S.J."/>
            <person name="Makela M.R."/>
            <person name="Hane J.K."/>
            <person name="Wiebenga A."/>
            <person name="He G."/>
            <person name="Mihaltcheva S."/>
            <person name="Pangilinan J."/>
            <person name="Lipzen A."/>
            <person name="Barry K."/>
            <person name="de Vries R.P."/>
            <person name="Grigoriev I.V."/>
            <person name="Idnurm A."/>
        </authorList>
    </citation>
    <scope>NUCLEOTIDE SEQUENCE [LARGE SCALE GENOMIC DNA]</scope>
    <source>
        <strain evidence="6 7">CBS 101075</strain>
    </source>
</reference>
<dbReference type="GO" id="GO:0005634">
    <property type="term" value="C:nucleus"/>
    <property type="evidence" value="ECO:0007669"/>
    <property type="project" value="TreeGrafter"/>
</dbReference>
<keyword evidence="3" id="KW-0804">Transcription</keyword>
<dbReference type="Proteomes" id="UP000283841">
    <property type="component" value="Unassembled WGS sequence"/>
</dbReference>
<dbReference type="STRING" id="264951.A0A443HXM9"/>
<evidence type="ECO:0000256" key="4">
    <source>
        <dbReference type="ARBA" id="ARBA00023242"/>
    </source>
</evidence>
<dbReference type="GO" id="GO:0000976">
    <property type="term" value="F:transcription cis-regulatory region binding"/>
    <property type="evidence" value="ECO:0007669"/>
    <property type="project" value="TreeGrafter"/>
</dbReference>
<keyword evidence="4" id="KW-0539">Nucleus</keyword>
<dbReference type="GeneID" id="39595330"/>
<sequence length="615" mass="69162">MLTQTASANNVKARKIRRNHTGCKPCRRRGKRCDETRPCCQACARLSLECSYGVDFTFRNCNGTLLQKYRMTQTTPSRSATANSKPNVLDNIAGENCNVHMLKCLSELGNSELPPTLVSFADSLEASYFDHFQRHVRHLLPAASLRFTDASFIMFPCLRFAVLCIAASNLSMLDARVQSRVLANDRRRSVFSPLVNNLHHGNARVYHDLALQYCSAANVDEIEHEAPAFVAARVLLAYYHHASTDHLRFRLAVWDSVQFVLHNRTKIMASPDGADALQLWYRLCMSHRPAKPPALLLEGEGASSFGPNLLPDANGHLYMKCILEMNVDDLIYDILIKTMEIRTKMVVYRCVAGSCRISELSSEISNVAYEMLNKLLGRDSVPDETAEAREGFVRGSHLRGLLDVQKERLKVWKSRLNADQLPTLRITPSQMNQDASSMCHGFPTHRDAMNAVYCMLCEIAFEEANGAPPGGSGHSTTLLDNLADSICQIAGTLDFTMSNTWDVYTLSLTEVLLQLVLLWRSDKIFHYILDVLWPRLESRGRGYEHSHYPTHLVKRIITQIAAYWEQDRVITFALPAVAEDTSKLKLLDIDQPVDLVVCGYYNTDGKDFIGKISLP</sequence>
<dbReference type="AlphaFoldDB" id="A0A443HXM9"/>
<dbReference type="GO" id="GO:0000981">
    <property type="term" value="F:DNA-binding transcription factor activity, RNA polymerase II-specific"/>
    <property type="evidence" value="ECO:0007669"/>
    <property type="project" value="InterPro"/>
</dbReference>
<evidence type="ECO:0000313" key="7">
    <source>
        <dbReference type="Proteomes" id="UP000283841"/>
    </source>
</evidence>
<dbReference type="VEuPathDB" id="FungiDB:C8Q69DRAFT_198389"/>